<keyword evidence="3" id="KW-0812">Transmembrane</keyword>
<feature type="region of interest" description="Disordered" evidence="2">
    <location>
        <begin position="73"/>
        <end position="113"/>
    </location>
</feature>
<keyword evidence="1" id="KW-0175">Coiled coil</keyword>
<gene>
    <name evidence="4" type="ORF">CBER1_11468</name>
</gene>
<proteinExistence type="predicted"/>
<dbReference type="Proteomes" id="UP000237631">
    <property type="component" value="Unassembled WGS sequence"/>
</dbReference>
<feature type="compositionally biased region" description="Basic and acidic residues" evidence="2">
    <location>
        <begin position="73"/>
        <end position="89"/>
    </location>
</feature>
<protein>
    <submittedName>
        <fullName evidence="4">Uncharacterized protein</fullName>
    </submittedName>
</protein>
<organism evidence="4 5">
    <name type="scientific">Cercospora berteroae</name>
    <dbReference type="NCBI Taxonomy" id="357750"/>
    <lineage>
        <taxon>Eukaryota</taxon>
        <taxon>Fungi</taxon>
        <taxon>Dikarya</taxon>
        <taxon>Ascomycota</taxon>
        <taxon>Pezizomycotina</taxon>
        <taxon>Dothideomycetes</taxon>
        <taxon>Dothideomycetidae</taxon>
        <taxon>Mycosphaerellales</taxon>
        <taxon>Mycosphaerellaceae</taxon>
        <taxon>Cercospora</taxon>
    </lineage>
</organism>
<evidence type="ECO:0000256" key="2">
    <source>
        <dbReference type="SAM" id="MobiDB-lite"/>
    </source>
</evidence>
<feature type="coiled-coil region" evidence="1">
    <location>
        <begin position="131"/>
        <end position="165"/>
    </location>
</feature>
<dbReference type="EMBL" id="PNEN01000480">
    <property type="protein sequence ID" value="PPJ57983.1"/>
    <property type="molecule type" value="Genomic_DNA"/>
</dbReference>
<comment type="caution">
    <text evidence="4">The sequence shown here is derived from an EMBL/GenBank/DDBJ whole genome shotgun (WGS) entry which is preliminary data.</text>
</comment>
<dbReference type="AlphaFoldDB" id="A0A2S6CE59"/>
<sequence length="278" mass="31525">MEATMDPVQHSEDLLTCLFQVIALIVVLCMAGYMQFHYLDICMTAEAQESALVASQQETSDQRQEIEELRAALTARDQDDSDHKGKGSDQLHALRSAPAPPTPSRREKSTKNPRKMIAQLKSCILTRDERLRHQETRLQNQETKIADLQTRYDSIENLLTYAREQRVITHNQMSRELEICKHEYDFLEMNHRVALEEQAESFAQERREAAARLEAQNAEAEQRVGEVTAELQAQKAEAAKRSGEATAKLETQKAEAEQRDSRAYCEVRGTSGLHKAGA</sequence>
<reference evidence="5" key="1">
    <citation type="journal article" date="2017" name="bioRxiv">
        <title>Conservation of a gene cluster reveals novel cercosporin biosynthetic mechanisms and extends production to the genus Colletotrichum.</title>
        <authorList>
            <person name="de Jonge R."/>
            <person name="Ebert M.K."/>
            <person name="Huitt-Roehl C.R."/>
            <person name="Pal P."/>
            <person name="Suttle J.C."/>
            <person name="Spanner R.E."/>
            <person name="Neubauer J.D."/>
            <person name="Jurick W.M.II."/>
            <person name="Stott K.A."/>
            <person name="Secor G.A."/>
            <person name="Thomma B.P.H.J."/>
            <person name="Van de Peer Y."/>
            <person name="Townsend C.A."/>
            <person name="Bolton M.D."/>
        </authorList>
    </citation>
    <scope>NUCLEOTIDE SEQUENCE [LARGE SCALE GENOMIC DNA]</scope>
    <source>
        <strain evidence="5">CBS538.71</strain>
    </source>
</reference>
<dbReference type="OrthoDB" id="10633288at2759"/>
<evidence type="ECO:0000313" key="5">
    <source>
        <dbReference type="Proteomes" id="UP000237631"/>
    </source>
</evidence>
<keyword evidence="3" id="KW-1133">Transmembrane helix</keyword>
<keyword evidence="3" id="KW-0472">Membrane</keyword>
<evidence type="ECO:0000313" key="4">
    <source>
        <dbReference type="EMBL" id="PPJ57983.1"/>
    </source>
</evidence>
<name>A0A2S6CE59_9PEZI</name>
<evidence type="ECO:0000256" key="1">
    <source>
        <dbReference type="SAM" id="Coils"/>
    </source>
</evidence>
<keyword evidence="5" id="KW-1185">Reference proteome</keyword>
<feature type="compositionally biased region" description="Basic and acidic residues" evidence="2">
    <location>
        <begin position="250"/>
        <end position="265"/>
    </location>
</feature>
<accession>A0A2S6CE59</accession>
<evidence type="ECO:0000256" key="3">
    <source>
        <dbReference type="SAM" id="Phobius"/>
    </source>
</evidence>
<feature type="transmembrane region" description="Helical" evidence="3">
    <location>
        <begin position="14"/>
        <end position="34"/>
    </location>
</feature>
<feature type="region of interest" description="Disordered" evidence="2">
    <location>
        <begin position="235"/>
        <end position="278"/>
    </location>
</feature>